<protein>
    <submittedName>
        <fullName evidence="1">Uncharacterized protein</fullName>
    </submittedName>
</protein>
<dbReference type="AlphaFoldDB" id="A0A9X3XXW9"/>
<name>A0A9X3XXW9_ENTFC</name>
<accession>A0A9X3XXW9</accession>
<comment type="caution">
    <text evidence="1">The sequence shown here is derived from an EMBL/GenBank/DDBJ whole genome shotgun (WGS) entry which is preliminary data.</text>
</comment>
<gene>
    <name evidence="1" type="ORF">M3X98_11925</name>
</gene>
<reference evidence="1" key="1">
    <citation type="submission" date="2022-05" db="EMBL/GenBank/DDBJ databases">
        <title>Draft genome sequences of Clostridium perfringens strains isolated from Peru.</title>
        <authorList>
            <person name="Hurtado R."/>
            <person name="Lima L."/>
            <person name="Sousa T."/>
            <person name="Jaiswal A.K."/>
            <person name="Tiwari S."/>
            <person name="Maturrano L."/>
            <person name="Brenig B."/>
            <person name="Azevedo V."/>
        </authorList>
    </citation>
    <scope>NUCLEOTIDE SEQUENCE</scope>
    <source>
        <strain evidence="1">CP4</strain>
    </source>
</reference>
<dbReference type="EMBL" id="JAMWMK010000023">
    <property type="protein sequence ID" value="MDC4248743.1"/>
    <property type="molecule type" value="Genomic_DNA"/>
</dbReference>
<sequence length="127" mass="15586">MDNIDYFNQELQEYFNELLLGNKKIYEINQLSLDKMNDPQYARKYEDDFQTSNSWLRDRLRIYLTILPKRLEDQSFRNQREYCAFCSNVIHKELMPKLAHEVEEEGKNLYRLAVRYRNEIREKEGSY</sequence>
<evidence type="ECO:0000313" key="1">
    <source>
        <dbReference type="EMBL" id="MDC4248743.1"/>
    </source>
</evidence>
<dbReference type="Proteomes" id="UP001141166">
    <property type="component" value="Unassembled WGS sequence"/>
</dbReference>
<organism evidence="1 2">
    <name type="scientific">Enterococcus faecium</name>
    <name type="common">Streptococcus faecium</name>
    <dbReference type="NCBI Taxonomy" id="1352"/>
    <lineage>
        <taxon>Bacteria</taxon>
        <taxon>Bacillati</taxon>
        <taxon>Bacillota</taxon>
        <taxon>Bacilli</taxon>
        <taxon>Lactobacillales</taxon>
        <taxon>Enterococcaceae</taxon>
        <taxon>Enterococcus</taxon>
    </lineage>
</organism>
<dbReference type="RefSeq" id="WP_272471481.1">
    <property type="nucleotide sequence ID" value="NZ_JAMWMK010000023.1"/>
</dbReference>
<evidence type="ECO:0000313" key="2">
    <source>
        <dbReference type="Proteomes" id="UP001141166"/>
    </source>
</evidence>
<proteinExistence type="predicted"/>